<gene>
    <name evidence="1" type="ORF">VAPA_1c46710</name>
</gene>
<dbReference type="HOGENOM" id="CLU_3349952_0_0_4"/>
<dbReference type="PATRIC" id="fig|1246301.3.peg.4706"/>
<reference evidence="1 2" key="1">
    <citation type="submission" date="2012-10" db="EMBL/GenBank/DDBJ databases">
        <title>Genome sequence of Variovorax paradoxus B4.</title>
        <authorList>
            <person name="Schuldes J."/>
            <person name="Brandt U."/>
            <person name="Hiessl S."/>
            <person name="Wuebbeler J.H."/>
            <person name="Thuermer A."/>
            <person name="Steinbuechel A."/>
            <person name="Daniel R."/>
        </authorList>
    </citation>
    <scope>NUCLEOTIDE SEQUENCE [LARGE SCALE GENOMIC DNA]</scope>
    <source>
        <strain evidence="1 2">B4</strain>
    </source>
</reference>
<sequence length="37" mass="3965">MQGKKRTPSVLLHAFACVPFPSMARRPSLVRPSLGAG</sequence>
<dbReference type="AlphaFoldDB" id="T1XHD2"/>
<protein>
    <submittedName>
        <fullName evidence="1">Uncharacterized protein</fullName>
    </submittedName>
</protein>
<dbReference type="EMBL" id="CP003911">
    <property type="protein sequence ID" value="AGU51739.1"/>
    <property type="molecule type" value="Genomic_DNA"/>
</dbReference>
<evidence type="ECO:0000313" key="2">
    <source>
        <dbReference type="Proteomes" id="UP000016223"/>
    </source>
</evidence>
<dbReference type="KEGG" id="vpd:VAPA_1c46710"/>
<evidence type="ECO:0000313" key="1">
    <source>
        <dbReference type="EMBL" id="AGU51739.1"/>
    </source>
</evidence>
<proteinExistence type="predicted"/>
<organism evidence="1 2">
    <name type="scientific">Variovorax paradoxus B4</name>
    <dbReference type="NCBI Taxonomy" id="1246301"/>
    <lineage>
        <taxon>Bacteria</taxon>
        <taxon>Pseudomonadati</taxon>
        <taxon>Pseudomonadota</taxon>
        <taxon>Betaproteobacteria</taxon>
        <taxon>Burkholderiales</taxon>
        <taxon>Comamonadaceae</taxon>
        <taxon>Variovorax</taxon>
    </lineage>
</organism>
<accession>T1XHD2</accession>
<dbReference type="Proteomes" id="UP000016223">
    <property type="component" value="Chromosome 1"/>
</dbReference>
<name>T1XHD2_VARPD</name>